<dbReference type="InterPro" id="IPR051058">
    <property type="entry name" value="GDSL_Est/Lipase"/>
</dbReference>
<dbReference type="EMBL" id="MCGE01000001">
    <property type="protein sequence ID" value="ORZ25697.1"/>
    <property type="molecule type" value="Genomic_DNA"/>
</dbReference>
<dbReference type="OrthoDB" id="1600564at2759"/>
<dbReference type="PANTHER" id="PTHR45648">
    <property type="entry name" value="GDSL LIPASE/ACYLHYDROLASE FAMILY PROTEIN (AFU_ORTHOLOGUE AFUA_4G14700)"/>
    <property type="match status" value="1"/>
</dbReference>
<dbReference type="PANTHER" id="PTHR45648:SF22">
    <property type="entry name" value="GDSL LIPASE_ACYLHYDROLASE FAMILY PROTEIN (AFU_ORTHOLOGUE AFUA_4G14700)"/>
    <property type="match status" value="1"/>
</dbReference>
<organism evidence="3 4">
    <name type="scientific">Absidia repens</name>
    <dbReference type="NCBI Taxonomy" id="90262"/>
    <lineage>
        <taxon>Eukaryota</taxon>
        <taxon>Fungi</taxon>
        <taxon>Fungi incertae sedis</taxon>
        <taxon>Mucoromycota</taxon>
        <taxon>Mucoromycotina</taxon>
        <taxon>Mucoromycetes</taxon>
        <taxon>Mucorales</taxon>
        <taxon>Cunninghamellaceae</taxon>
        <taxon>Absidia</taxon>
    </lineage>
</organism>
<evidence type="ECO:0000256" key="1">
    <source>
        <dbReference type="ARBA" id="ARBA00022801"/>
    </source>
</evidence>
<comment type="caution">
    <text evidence="3">The sequence shown here is derived from an EMBL/GenBank/DDBJ whole genome shotgun (WGS) entry which is preliminary data.</text>
</comment>
<keyword evidence="4" id="KW-1185">Reference proteome</keyword>
<dbReference type="Proteomes" id="UP000193560">
    <property type="component" value="Unassembled WGS sequence"/>
</dbReference>
<proteinExistence type="predicted"/>
<evidence type="ECO:0000313" key="3">
    <source>
        <dbReference type="EMBL" id="ORZ25697.1"/>
    </source>
</evidence>
<evidence type="ECO:0000256" key="2">
    <source>
        <dbReference type="SAM" id="Phobius"/>
    </source>
</evidence>
<feature type="transmembrane region" description="Helical" evidence="2">
    <location>
        <begin position="282"/>
        <end position="299"/>
    </location>
</feature>
<dbReference type="Gene3D" id="3.40.50.1110">
    <property type="entry name" value="SGNH hydrolase"/>
    <property type="match status" value="1"/>
</dbReference>
<keyword evidence="2" id="KW-1133">Transmembrane helix</keyword>
<evidence type="ECO:0000313" key="4">
    <source>
        <dbReference type="Proteomes" id="UP000193560"/>
    </source>
</evidence>
<name>A0A1X2J1G1_9FUNG</name>
<sequence>MSTTAGTLYVYGDSYSDTTNRNRRTNGPVWSERVAKGWGFKLQSYALLASRTCRASDTESPSIAGQVELYRNSIGDGLERQVSNSKDVHAFFIGVTDITNSTKYEAINLVGCIKQQISNLQQANPNAQVLLLGIPPLEYSPFYANNTRQEQIKTRVNEYNVALEDAVTEMKDDLATPLSFIDNNYLFADILGNPDGYGLDDVDHAYWDQCQGRCGDSMDSYLWWDSLHLTGAGHKAIADTIITKNPFNFAMDSTTLHSNGDNLDGDAQDSDFLTSSGDYVRYVPWFLLFCVVSIVFMMVRRKHGFHLRSLWKRRKNCDYTAVPV</sequence>
<protein>
    <submittedName>
        <fullName evidence="3">Uncharacterized protein</fullName>
    </submittedName>
</protein>
<dbReference type="Pfam" id="PF00657">
    <property type="entry name" value="Lipase_GDSL"/>
    <property type="match status" value="1"/>
</dbReference>
<dbReference type="AlphaFoldDB" id="A0A1X2J1G1"/>
<keyword evidence="1" id="KW-0378">Hydrolase</keyword>
<dbReference type="InterPro" id="IPR036514">
    <property type="entry name" value="SGNH_hydro_sf"/>
</dbReference>
<dbReference type="InterPro" id="IPR001087">
    <property type="entry name" value="GDSL"/>
</dbReference>
<gene>
    <name evidence="3" type="ORF">BCR42DRAFT_400704</name>
</gene>
<dbReference type="GO" id="GO:0016788">
    <property type="term" value="F:hydrolase activity, acting on ester bonds"/>
    <property type="evidence" value="ECO:0007669"/>
    <property type="project" value="InterPro"/>
</dbReference>
<reference evidence="3 4" key="1">
    <citation type="submission" date="2016-07" db="EMBL/GenBank/DDBJ databases">
        <title>Pervasive Adenine N6-methylation of Active Genes in Fungi.</title>
        <authorList>
            <consortium name="DOE Joint Genome Institute"/>
            <person name="Mondo S.J."/>
            <person name="Dannebaum R.O."/>
            <person name="Kuo R.C."/>
            <person name="Labutti K."/>
            <person name="Haridas S."/>
            <person name="Kuo A."/>
            <person name="Salamov A."/>
            <person name="Ahrendt S.R."/>
            <person name="Lipzen A."/>
            <person name="Sullivan W."/>
            <person name="Andreopoulos W.B."/>
            <person name="Clum A."/>
            <person name="Lindquist E."/>
            <person name="Daum C."/>
            <person name="Ramamoorthy G.K."/>
            <person name="Gryganskyi A."/>
            <person name="Culley D."/>
            <person name="Magnuson J.K."/>
            <person name="James T.Y."/>
            <person name="O'Malley M.A."/>
            <person name="Stajich J.E."/>
            <person name="Spatafora J.W."/>
            <person name="Visel A."/>
            <person name="Grigoriev I.V."/>
        </authorList>
    </citation>
    <scope>NUCLEOTIDE SEQUENCE [LARGE SCALE GENOMIC DNA]</scope>
    <source>
        <strain evidence="3 4">NRRL 1336</strain>
    </source>
</reference>
<dbReference type="SUPFAM" id="SSF52266">
    <property type="entry name" value="SGNH hydrolase"/>
    <property type="match status" value="1"/>
</dbReference>
<keyword evidence="2" id="KW-0812">Transmembrane</keyword>
<keyword evidence="2" id="KW-0472">Membrane</keyword>
<accession>A0A1X2J1G1</accession>